<sequence length="108" mass="11881">MTIERNEFRNSTRYPQGNYFDGDSATNIRATCWPPRSPSTKSGRSWQHGPPTYSRSIPARTSGSRRASVVRSAARTSSKLFVVSTTVGTLRRATLPVMGSHRQGGGHE</sequence>
<feature type="compositionally biased region" description="Basic and acidic residues" evidence="1">
    <location>
        <begin position="1"/>
        <end position="10"/>
    </location>
</feature>
<proteinExistence type="predicted"/>
<keyword evidence="3" id="KW-1185">Reference proteome</keyword>
<evidence type="ECO:0000256" key="1">
    <source>
        <dbReference type="SAM" id="MobiDB-lite"/>
    </source>
</evidence>
<feature type="region of interest" description="Disordered" evidence="1">
    <location>
        <begin position="1"/>
        <end position="75"/>
    </location>
</feature>
<organism evidence="2 3">
    <name type="scientific">Rhizobium hainanense</name>
    <dbReference type="NCBI Taxonomy" id="52131"/>
    <lineage>
        <taxon>Bacteria</taxon>
        <taxon>Pseudomonadati</taxon>
        <taxon>Pseudomonadota</taxon>
        <taxon>Alphaproteobacteria</taxon>
        <taxon>Hyphomicrobiales</taxon>
        <taxon>Rhizobiaceae</taxon>
        <taxon>Rhizobium/Agrobacterium group</taxon>
        <taxon>Rhizobium</taxon>
    </lineage>
</organism>
<protein>
    <submittedName>
        <fullName evidence="2">Uncharacterized protein</fullName>
    </submittedName>
</protein>
<gene>
    <name evidence="2" type="ORF">GA0061100_11534</name>
</gene>
<dbReference type="AlphaFoldDB" id="A0A1C3WCA3"/>
<reference evidence="3" key="1">
    <citation type="submission" date="2016-08" db="EMBL/GenBank/DDBJ databases">
        <authorList>
            <person name="Varghese N."/>
            <person name="Submissions Spin"/>
        </authorList>
    </citation>
    <scope>NUCLEOTIDE SEQUENCE [LARGE SCALE GENOMIC DNA]</scope>
    <source>
        <strain evidence="3">CCBAU 57015</strain>
    </source>
</reference>
<name>A0A1C3WCA3_9HYPH</name>
<evidence type="ECO:0000313" key="2">
    <source>
        <dbReference type="EMBL" id="SCB37551.1"/>
    </source>
</evidence>
<dbReference type="Proteomes" id="UP000186228">
    <property type="component" value="Unassembled WGS sequence"/>
</dbReference>
<accession>A0A1C3WCA3</accession>
<evidence type="ECO:0000313" key="3">
    <source>
        <dbReference type="Proteomes" id="UP000186228"/>
    </source>
</evidence>
<dbReference type="EMBL" id="FMAC01000015">
    <property type="protein sequence ID" value="SCB37551.1"/>
    <property type="molecule type" value="Genomic_DNA"/>
</dbReference>
<dbReference type="STRING" id="52131.GA0061100_11534"/>
<feature type="compositionally biased region" description="Low complexity" evidence="1">
    <location>
        <begin position="59"/>
        <end position="75"/>
    </location>
</feature>